<dbReference type="PATRIC" id="fig|1705394.5.peg.158"/>
<accession>A0A0M3TTX0</accession>
<dbReference type="STRING" id="1705394.SP60_00790"/>
<dbReference type="GO" id="GO:0046654">
    <property type="term" value="P:tetrahydrofolate biosynthetic process"/>
    <property type="evidence" value="ECO:0007669"/>
    <property type="project" value="UniProtKB-UniPathway"/>
</dbReference>
<dbReference type="Pfam" id="PF01288">
    <property type="entry name" value="HPPK"/>
    <property type="match status" value="1"/>
</dbReference>
<dbReference type="InterPro" id="IPR035907">
    <property type="entry name" value="Hppk_sf"/>
</dbReference>
<dbReference type="InterPro" id="IPR000550">
    <property type="entry name" value="Hppk"/>
</dbReference>
<evidence type="ECO:0000256" key="1">
    <source>
        <dbReference type="ARBA" id="ARBA00005051"/>
    </source>
</evidence>
<name>A0A0M3TTX0_9GAMM</name>
<dbReference type="GO" id="GO:0003848">
    <property type="term" value="F:2-amino-4-hydroxy-6-hydroxymethyldihydropteridine diphosphokinase activity"/>
    <property type="evidence" value="ECO:0007669"/>
    <property type="project" value="UniProtKB-EC"/>
</dbReference>
<evidence type="ECO:0000259" key="13">
    <source>
        <dbReference type="PROSITE" id="PS00794"/>
    </source>
</evidence>
<evidence type="ECO:0000256" key="4">
    <source>
        <dbReference type="ARBA" id="ARBA00016218"/>
    </source>
</evidence>
<dbReference type="EC" id="2.7.6.3" evidence="3"/>
<comment type="similarity">
    <text evidence="2">Belongs to the HPPK family.</text>
</comment>
<dbReference type="PROSITE" id="PS00794">
    <property type="entry name" value="HPPK"/>
    <property type="match status" value="1"/>
</dbReference>
<keyword evidence="8" id="KW-0067">ATP-binding</keyword>
<dbReference type="NCBIfam" id="TIGR01498">
    <property type="entry name" value="folK"/>
    <property type="match status" value="1"/>
</dbReference>
<dbReference type="Proteomes" id="UP000058020">
    <property type="component" value="Chromosome"/>
</dbReference>
<evidence type="ECO:0000256" key="10">
    <source>
        <dbReference type="ARBA" id="ARBA00029409"/>
    </source>
</evidence>
<evidence type="ECO:0000256" key="9">
    <source>
        <dbReference type="ARBA" id="ARBA00022909"/>
    </source>
</evidence>
<dbReference type="GO" id="GO:0016301">
    <property type="term" value="F:kinase activity"/>
    <property type="evidence" value="ECO:0007669"/>
    <property type="project" value="UniProtKB-KW"/>
</dbReference>
<dbReference type="EMBL" id="CP010552">
    <property type="protein sequence ID" value="ALE51915.1"/>
    <property type="molecule type" value="Genomic_DNA"/>
</dbReference>
<keyword evidence="9" id="KW-0289">Folate biosynthesis</keyword>
<proteinExistence type="inferred from homology"/>
<dbReference type="GO" id="GO:0046656">
    <property type="term" value="P:folic acid biosynthetic process"/>
    <property type="evidence" value="ECO:0007669"/>
    <property type="project" value="UniProtKB-KW"/>
</dbReference>
<sequence length="157" mass="17492">MLAYIGLGSNLNNPKQQIKTAVMALHATKDVEVVNLSSLYQSPPVDDSKQPDYINAIAQVNTHLTPLELLYACQAIETQQHRVREKKWGARTIDLDIITYGVQVVASKQLVIPHPEMMNRAFVLIPLAELEPDLKVPVLGPIEDIIQELGAYQLTKL</sequence>
<feature type="domain" description="7,8-dihydro-6-hydroxymethylpterin-pyrophosphokinase" evidence="13">
    <location>
        <begin position="87"/>
        <end position="98"/>
    </location>
</feature>
<evidence type="ECO:0000256" key="2">
    <source>
        <dbReference type="ARBA" id="ARBA00005810"/>
    </source>
</evidence>
<comment type="pathway">
    <text evidence="1">Cofactor biosynthesis; tetrahydrofolate biosynthesis; 2-amino-4-hydroxy-6-hydroxymethyl-7,8-dihydropteridine diphosphate from 7,8-dihydroneopterin triphosphate: step 4/4.</text>
</comment>
<evidence type="ECO:0000256" key="11">
    <source>
        <dbReference type="ARBA" id="ARBA00029766"/>
    </source>
</evidence>
<evidence type="ECO:0000256" key="3">
    <source>
        <dbReference type="ARBA" id="ARBA00013253"/>
    </source>
</evidence>
<gene>
    <name evidence="14" type="ORF">SP60_00790</name>
</gene>
<evidence type="ECO:0000313" key="14">
    <source>
        <dbReference type="EMBL" id="ALE51915.1"/>
    </source>
</evidence>
<evidence type="ECO:0000256" key="6">
    <source>
        <dbReference type="ARBA" id="ARBA00022741"/>
    </source>
</evidence>
<dbReference type="PANTHER" id="PTHR43071:SF1">
    <property type="entry name" value="2-AMINO-4-HYDROXY-6-HYDROXYMETHYLDIHYDROPTERIDINE PYROPHOSPHOKINASE"/>
    <property type="match status" value="1"/>
</dbReference>
<dbReference type="Gene3D" id="3.30.70.560">
    <property type="entry name" value="7,8-Dihydro-6-hydroxymethylpterin-pyrophosphokinase HPPK"/>
    <property type="match status" value="1"/>
</dbReference>
<dbReference type="PANTHER" id="PTHR43071">
    <property type="entry name" value="2-AMINO-4-HYDROXY-6-HYDROXYMETHYLDIHYDROPTERIDINE PYROPHOSPHOKINASE"/>
    <property type="match status" value="1"/>
</dbReference>
<evidence type="ECO:0000256" key="12">
    <source>
        <dbReference type="ARBA" id="ARBA00033413"/>
    </source>
</evidence>
<dbReference type="GO" id="GO:0005524">
    <property type="term" value="F:ATP binding"/>
    <property type="evidence" value="ECO:0007669"/>
    <property type="project" value="UniProtKB-KW"/>
</dbReference>
<dbReference type="AlphaFoldDB" id="A0A0M3TTX0"/>
<dbReference type="RefSeq" id="WP_053950831.1">
    <property type="nucleotide sequence ID" value="NZ_CP010552.1"/>
</dbReference>
<evidence type="ECO:0000256" key="5">
    <source>
        <dbReference type="ARBA" id="ARBA00022679"/>
    </source>
</evidence>
<keyword evidence="6" id="KW-0547">Nucleotide-binding</keyword>
<dbReference type="UniPathway" id="UPA00077">
    <property type="reaction ID" value="UER00155"/>
</dbReference>
<organism evidence="14 15">
    <name type="scientific">Candidatus Thioglobus autotrophicus</name>
    <dbReference type="NCBI Taxonomy" id="1705394"/>
    <lineage>
        <taxon>Bacteria</taxon>
        <taxon>Pseudomonadati</taxon>
        <taxon>Pseudomonadota</taxon>
        <taxon>Gammaproteobacteria</taxon>
        <taxon>Candidatus Pseudothioglobaceae</taxon>
        <taxon>Candidatus Thioglobus</taxon>
    </lineage>
</organism>
<evidence type="ECO:0000313" key="15">
    <source>
        <dbReference type="Proteomes" id="UP000058020"/>
    </source>
</evidence>
<evidence type="ECO:0000256" key="7">
    <source>
        <dbReference type="ARBA" id="ARBA00022777"/>
    </source>
</evidence>
<dbReference type="SUPFAM" id="SSF55083">
    <property type="entry name" value="6-hydroxymethyl-7,8-dihydropterin pyrophosphokinase, HPPK"/>
    <property type="match status" value="1"/>
</dbReference>
<keyword evidence="7 14" id="KW-0418">Kinase</keyword>
<keyword evidence="15" id="KW-1185">Reference proteome</keyword>
<evidence type="ECO:0000256" key="8">
    <source>
        <dbReference type="ARBA" id="ARBA00022840"/>
    </source>
</evidence>
<comment type="function">
    <text evidence="10">Catalyzes the transfer of pyrophosphate from adenosine triphosphate (ATP) to 6-hydroxymethyl-7,8-dihydropterin, an enzymatic step in folate biosynthesis pathway.</text>
</comment>
<dbReference type="KEGG" id="tho:SP60_00790"/>
<reference evidence="14 15" key="1">
    <citation type="journal article" date="2015" name="Genome Announc.">
        <title>Genome Sequence of 'Candidatus Thioglobus autotrophica' Strain EF1, a Chemoautotroph from the SUP05 Clade of Marine Gammaproteobacteria.</title>
        <authorList>
            <person name="Shah V."/>
            <person name="Morris R.M."/>
        </authorList>
    </citation>
    <scope>NUCLEOTIDE SEQUENCE [LARGE SCALE GENOMIC DNA]</scope>
    <source>
        <strain evidence="14 15">EF1</strain>
    </source>
</reference>
<protein>
    <recommendedName>
        <fullName evidence="4">2-amino-4-hydroxy-6-hydroxymethyldihydropteridine pyrophosphokinase</fullName>
        <ecNumber evidence="3">2.7.6.3</ecNumber>
    </recommendedName>
    <alternativeName>
        <fullName evidence="11">6-hydroxymethyl-7,8-dihydropterin pyrophosphokinase</fullName>
    </alternativeName>
    <alternativeName>
        <fullName evidence="12">7,8-dihydro-6-hydroxymethylpterin-pyrophosphokinase</fullName>
    </alternativeName>
</protein>
<keyword evidence="5" id="KW-0808">Transferase</keyword>
<dbReference type="OrthoDB" id="9808041at2"/>
<dbReference type="CDD" id="cd00483">
    <property type="entry name" value="HPPK"/>
    <property type="match status" value="1"/>
</dbReference>